<dbReference type="AlphaFoldDB" id="A0A2V4VBX0"/>
<dbReference type="Proteomes" id="UP000509327">
    <property type="component" value="Chromosome"/>
</dbReference>
<organism evidence="1 3">
    <name type="scientific">Paenibacillus barcinonensis</name>
    <dbReference type="NCBI Taxonomy" id="198119"/>
    <lineage>
        <taxon>Bacteria</taxon>
        <taxon>Bacillati</taxon>
        <taxon>Bacillota</taxon>
        <taxon>Bacilli</taxon>
        <taxon>Bacillales</taxon>
        <taxon>Paenibacillaceae</taxon>
        <taxon>Paenibacillus</taxon>
    </lineage>
</organism>
<accession>A0A2V4VBX0</accession>
<dbReference type="Proteomes" id="UP000247790">
    <property type="component" value="Unassembled WGS sequence"/>
</dbReference>
<dbReference type="RefSeq" id="WP_110899304.1">
    <property type="nucleotide sequence ID" value="NZ_CP054614.1"/>
</dbReference>
<name>A0A2V4VBX0_PAEBA</name>
<keyword evidence="4" id="KW-1185">Reference proteome</keyword>
<sequence>MKLTEVHVLPPFRPMLRHFPLKCPGTSAEKFWLGTKIQQNLLSSAFSDKPQSIMLLKNASVTIEDMYKKENS</sequence>
<evidence type="ECO:0000313" key="1">
    <source>
        <dbReference type="EMBL" id="PYE43722.1"/>
    </source>
</evidence>
<reference evidence="1 3" key="1">
    <citation type="submission" date="2018-06" db="EMBL/GenBank/DDBJ databases">
        <title>Genomic Encyclopedia of Type Strains, Phase III (KMG-III): the genomes of soil and plant-associated and newly described type strains.</title>
        <authorList>
            <person name="Whitman W."/>
        </authorList>
    </citation>
    <scope>NUCLEOTIDE SEQUENCE [LARGE SCALE GENOMIC DNA]</scope>
    <source>
        <strain evidence="1 3">CECT 7022</strain>
    </source>
</reference>
<reference evidence="2 4" key="2">
    <citation type="submission" date="2020-06" db="EMBL/GenBank/DDBJ databases">
        <title>Complete genome of Paenibacillus barcinonensis KACC11450.</title>
        <authorList>
            <person name="Kim M."/>
            <person name="Park Y.-J."/>
            <person name="Shin J.-H."/>
        </authorList>
    </citation>
    <scope>NUCLEOTIDE SEQUENCE [LARGE SCALE GENOMIC DNA]</scope>
    <source>
        <strain evidence="2 4">KACC11450</strain>
    </source>
</reference>
<evidence type="ECO:0000313" key="3">
    <source>
        <dbReference type="Proteomes" id="UP000247790"/>
    </source>
</evidence>
<protein>
    <submittedName>
        <fullName evidence="1">Uncharacterized protein</fullName>
    </submittedName>
</protein>
<evidence type="ECO:0000313" key="2">
    <source>
        <dbReference type="EMBL" id="QKS57210.1"/>
    </source>
</evidence>
<proteinExistence type="predicted"/>
<dbReference type="EMBL" id="CP054614">
    <property type="protein sequence ID" value="QKS57210.1"/>
    <property type="molecule type" value="Genomic_DNA"/>
</dbReference>
<gene>
    <name evidence="1" type="ORF">DFQ00_12880</name>
    <name evidence="2" type="ORF">HUB98_13470</name>
</gene>
<dbReference type="EMBL" id="QJSW01000028">
    <property type="protein sequence ID" value="PYE43722.1"/>
    <property type="molecule type" value="Genomic_DNA"/>
</dbReference>
<evidence type="ECO:0000313" key="4">
    <source>
        <dbReference type="Proteomes" id="UP000509327"/>
    </source>
</evidence>